<accession>A0A7L5C114</accession>
<feature type="transmembrane region" description="Helical" evidence="1">
    <location>
        <begin position="325"/>
        <end position="343"/>
    </location>
</feature>
<name>A0A7L5C114_9RHOB</name>
<feature type="transmembrane region" description="Helical" evidence="1">
    <location>
        <begin position="12"/>
        <end position="37"/>
    </location>
</feature>
<dbReference type="InterPro" id="IPR050879">
    <property type="entry name" value="Acyltransferase_3"/>
</dbReference>
<feature type="domain" description="Acyltransferase 3" evidence="2">
    <location>
        <begin position="2"/>
        <end position="334"/>
    </location>
</feature>
<sequence length="365" mass="41265">MAVLSVILFHWSFLFLGWSGVWVFFVISGFVITRSLIGLDEAEMPARSKLGVFYRRRALRILPLYFAVMLAGALILMLEDPSGGRLWDLRMSFAALITATVNFHRMTPGYEVNLIFDHFWSLSIEEHFYFLMPLVFLYLSRPWLSLFLAAWLVIAPLVRIGLAAYFGTPGSGELVYQFSLGHFDAFSIGALIALNEERVRQGRMHGPWLLLLVFGVFLAWTVIGAQSLLPGAVLRHFVASFSVNAEGGWRPFLTYSVLTYGSAAIILCVLEGRRWLVAPLNSRFLVYTGNLSYGLYLIHVPLQYVFNKIWGTTYLLPVAERLPPFTLYLVTLYAIAHLSYFHFEKPMQRLGGPNTPKGLRSDSAS</sequence>
<dbReference type="GO" id="GO:0000271">
    <property type="term" value="P:polysaccharide biosynthetic process"/>
    <property type="evidence" value="ECO:0007669"/>
    <property type="project" value="TreeGrafter"/>
</dbReference>
<dbReference type="PANTHER" id="PTHR23028:SF53">
    <property type="entry name" value="ACYL_TRANSF_3 DOMAIN-CONTAINING PROTEIN"/>
    <property type="match status" value="1"/>
</dbReference>
<dbReference type="GO" id="GO:0016020">
    <property type="term" value="C:membrane"/>
    <property type="evidence" value="ECO:0007669"/>
    <property type="project" value="TreeGrafter"/>
</dbReference>
<gene>
    <name evidence="3" type="ORF">G5B40_12260</name>
</gene>
<keyword evidence="3" id="KW-0012">Acyltransferase</keyword>
<dbReference type="AlphaFoldDB" id="A0A7L5C114"/>
<reference evidence="3 4" key="1">
    <citation type="submission" date="2020-02" db="EMBL/GenBank/DDBJ databases">
        <title>complete genome sequence of Rhodobacteraceae bacterium.</title>
        <authorList>
            <person name="Park J."/>
            <person name="Kim Y.-S."/>
            <person name="Kim K.-H."/>
        </authorList>
    </citation>
    <scope>NUCLEOTIDE SEQUENCE [LARGE SCALE GENOMIC DNA]</scope>
    <source>
        <strain evidence="3 4">RR4-56</strain>
    </source>
</reference>
<dbReference type="RefSeq" id="WP_165099035.1">
    <property type="nucleotide sequence ID" value="NZ_CP049056.1"/>
</dbReference>
<feature type="transmembrane region" description="Helical" evidence="1">
    <location>
        <begin position="174"/>
        <end position="194"/>
    </location>
</feature>
<dbReference type="Pfam" id="PF01757">
    <property type="entry name" value="Acyl_transf_3"/>
    <property type="match status" value="1"/>
</dbReference>
<dbReference type="GO" id="GO:0016747">
    <property type="term" value="F:acyltransferase activity, transferring groups other than amino-acyl groups"/>
    <property type="evidence" value="ECO:0007669"/>
    <property type="project" value="InterPro"/>
</dbReference>
<protein>
    <submittedName>
        <fullName evidence="3">Acyltransferase</fullName>
    </submittedName>
</protein>
<dbReference type="EMBL" id="CP049056">
    <property type="protein sequence ID" value="QIE56166.1"/>
    <property type="molecule type" value="Genomic_DNA"/>
</dbReference>
<keyword evidence="3" id="KW-0808">Transferase</keyword>
<evidence type="ECO:0000256" key="1">
    <source>
        <dbReference type="SAM" id="Phobius"/>
    </source>
</evidence>
<feature type="transmembrane region" description="Helical" evidence="1">
    <location>
        <begin position="58"/>
        <end position="78"/>
    </location>
</feature>
<evidence type="ECO:0000313" key="3">
    <source>
        <dbReference type="EMBL" id="QIE56166.1"/>
    </source>
</evidence>
<organism evidence="3 4">
    <name type="scientific">Pikeienuella piscinae</name>
    <dbReference type="NCBI Taxonomy" id="2748098"/>
    <lineage>
        <taxon>Bacteria</taxon>
        <taxon>Pseudomonadati</taxon>
        <taxon>Pseudomonadota</taxon>
        <taxon>Alphaproteobacteria</taxon>
        <taxon>Rhodobacterales</taxon>
        <taxon>Paracoccaceae</taxon>
        <taxon>Pikeienuella</taxon>
    </lineage>
</organism>
<keyword evidence="1" id="KW-0472">Membrane</keyword>
<feature type="transmembrane region" description="Helical" evidence="1">
    <location>
        <begin position="284"/>
        <end position="305"/>
    </location>
</feature>
<feature type="transmembrane region" description="Helical" evidence="1">
    <location>
        <begin position="146"/>
        <end position="168"/>
    </location>
</feature>
<feature type="transmembrane region" description="Helical" evidence="1">
    <location>
        <begin position="252"/>
        <end position="272"/>
    </location>
</feature>
<keyword evidence="4" id="KW-1185">Reference proteome</keyword>
<dbReference type="KEGG" id="hdh:G5B40_12260"/>
<keyword evidence="1" id="KW-1133">Transmembrane helix</keyword>
<proteinExistence type="predicted"/>
<evidence type="ECO:0000259" key="2">
    <source>
        <dbReference type="Pfam" id="PF01757"/>
    </source>
</evidence>
<dbReference type="InterPro" id="IPR002656">
    <property type="entry name" value="Acyl_transf_3_dom"/>
</dbReference>
<keyword evidence="1" id="KW-0812">Transmembrane</keyword>
<dbReference type="PANTHER" id="PTHR23028">
    <property type="entry name" value="ACETYLTRANSFERASE"/>
    <property type="match status" value="1"/>
</dbReference>
<feature type="transmembrane region" description="Helical" evidence="1">
    <location>
        <begin position="119"/>
        <end position="139"/>
    </location>
</feature>
<feature type="transmembrane region" description="Helical" evidence="1">
    <location>
        <begin position="206"/>
        <end position="232"/>
    </location>
</feature>
<evidence type="ECO:0000313" key="4">
    <source>
        <dbReference type="Proteomes" id="UP000503336"/>
    </source>
</evidence>
<dbReference type="Proteomes" id="UP000503336">
    <property type="component" value="Chromosome"/>
</dbReference>